<accession>A0A383B9B2</accession>
<proteinExistence type="predicted"/>
<dbReference type="Pfam" id="PF26099">
    <property type="entry name" value="DUF8034"/>
    <property type="match status" value="1"/>
</dbReference>
<dbReference type="InterPro" id="IPR058347">
    <property type="entry name" value="DUF8034"/>
</dbReference>
<feature type="non-terminal residue" evidence="1">
    <location>
        <position position="1"/>
    </location>
</feature>
<gene>
    <name evidence="1" type="ORF">METZ01_LOCUS469318</name>
</gene>
<name>A0A383B9B2_9ZZZZ</name>
<dbReference type="AlphaFoldDB" id="A0A383B9B2"/>
<protein>
    <submittedName>
        <fullName evidence="1">Uncharacterized protein</fullName>
    </submittedName>
</protein>
<reference evidence="1" key="1">
    <citation type="submission" date="2018-05" db="EMBL/GenBank/DDBJ databases">
        <authorList>
            <person name="Lanie J.A."/>
            <person name="Ng W.-L."/>
            <person name="Kazmierczak K.M."/>
            <person name="Andrzejewski T.M."/>
            <person name="Davidsen T.M."/>
            <person name="Wayne K.J."/>
            <person name="Tettelin H."/>
            <person name="Glass J.I."/>
            <person name="Rusch D."/>
            <person name="Podicherti R."/>
            <person name="Tsui H.-C.T."/>
            <person name="Winkler M.E."/>
        </authorList>
    </citation>
    <scope>NUCLEOTIDE SEQUENCE</scope>
</reference>
<feature type="non-terminal residue" evidence="1">
    <location>
        <position position="247"/>
    </location>
</feature>
<organism evidence="1">
    <name type="scientific">marine metagenome</name>
    <dbReference type="NCBI Taxonomy" id="408172"/>
    <lineage>
        <taxon>unclassified sequences</taxon>
        <taxon>metagenomes</taxon>
        <taxon>ecological metagenomes</taxon>
    </lineage>
</organism>
<evidence type="ECO:0000313" key="1">
    <source>
        <dbReference type="EMBL" id="SVE16464.1"/>
    </source>
</evidence>
<sequence length="247" mass="28720">WRGDCNQVHSLDQENRMSHLYITSVVAPPEWAMLERTLLDAQSAAIEQFHGKYFDDRGYLLCVPRWGGNDGPDDAAENMLNWTVLYALGADRSILDRYRVCWEGHLRQYTEAKTVEVEMAREGMYYKEFPVMFDWFHHGEWLSAFILEGLADPDDRAFQERSRRFAGLYMDEDPQAKNYDPKHKIIRSLFNGSRGPLLRKATALDWAGDPIEVKDRFRPGHGEADFAQMLDHYKDYNDVVGDHPLNL</sequence>
<dbReference type="EMBL" id="UINC01198490">
    <property type="protein sequence ID" value="SVE16464.1"/>
    <property type="molecule type" value="Genomic_DNA"/>
</dbReference>